<keyword evidence="1" id="KW-0175">Coiled coil</keyword>
<organism evidence="3 4">
    <name type="scientific">Trichomonas vaginalis (strain ATCC PRA-98 / G3)</name>
    <dbReference type="NCBI Taxonomy" id="412133"/>
    <lineage>
        <taxon>Eukaryota</taxon>
        <taxon>Metamonada</taxon>
        <taxon>Parabasalia</taxon>
        <taxon>Trichomonadida</taxon>
        <taxon>Trichomonadidae</taxon>
        <taxon>Trichomonas</taxon>
    </lineage>
</organism>
<feature type="coiled-coil region" evidence="1">
    <location>
        <begin position="282"/>
        <end position="381"/>
    </location>
</feature>
<gene>
    <name evidence="3" type="ORF">TVAG_386530</name>
</gene>
<sequence length="448" mass="52889">MSSINQFVVYRKKVKIHPTEIPKSTYVAETFMTTKKQEPIKAREYFETLAIPKAPPKEASPVPIPKFENKTPEFDSVDYRTTNASLERDLYIMKSLQKKEEQARGSDPKEFLAWQKEMRQKDEEELKAAIEARRTDLNNCRRKAMKAKKKTIEERLEVGKQMRLTFSEEIANVREEIERERQQIIELKNQRDLLPVSNVEKVKQRKIAESREVRKQVREDLKLASKLRAEKTKQIKENAIKVRDQLKNHTNRHGDAFKGKIEITDTKFLAALTDEEAQALVDQHAEEKRAKIETQIEQHRKAKEAKMDKLIQMLNEVTAAREQKEEEHERLRLQKQEEERKELEKKQMEEEEKIIELEKKLEKKRKQRIQEAQEMEEHTRQIDARTRYLALNKKALQTKTFQNQQDGKLRAAKERQTLLMSENGVEMKKSKKQYSNAELTALKGLLGM</sequence>
<dbReference type="RefSeq" id="XP_001305109.1">
    <property type="nucleotide sequence ID" value="XM_001305108.1"/>
</dbReference>
<evidence type="ECO:0000313" key="4">
    <source>
        <dbReference type="Proteomes" id="UP000001542"/>
    </source>
</evidence>
<dbReference type="VEuPathDB" id="TrichDB:TVAG_386530"/>
<accession>A2FSF0</accession>
<evidence type="ECO:0000256" key="2">
    <source>
        <dbReference type="SAM" id="MobiDB-lite"/>
    </source>
</evidence>
<dbReference type="KEGG" id="tva:4749888"/>
<dbReference type="InParanoid" id="A2FSF0"/>
<reference evidence="3" key="2">
    <citation type="journal article" date="2007" name="Science">
        <title>Draft genome sequence of the sexually transmitted pathogen Trichomonas vaginalis.</title>
        <authorList>
            <person name="Carlton J.M."/>
            <person name="Hirt R.P."/>
            <person name="Silva J.C."/>
            <person name="Delcher A.L."/>
            <person name="Schatz M."/>
            <person name="Zhao Q."/>
            <person name="Wortman J.R."/>
            <person name="Bidwell S.L."/>
            <person name="Alsmark U.C.M."/>
            <person name="Besteiro S."/>
            <person name="Sicheritz-Ponten T."/>
            <person name="Noel C.J."/>
            <person name="Dacks J.B."/>
            <person name="Foster P.G."/>
            <person name="Simillion C."/>
            <person name="Van de Peer Y."/>
            <person name="Miranda-Saavedra D."/>
            <person name="Barton G.J."/>
            <person name="Westrop G.D."/>
            <person name="Mueller S."/>
            <person name="Dessi D."/>
            <person name="Fiori P.L."/>
            <person name="Ren Q."/>
            <person name="Paulsen I."/>
            <person name="Zhang H."/>
            <person name="Bastida-Corcuera F.D."/>
            <person name="Simoes-Barbosa A."/>
            <person name="Brown M.T."/>
            <person name="Hayes R.D."/>
            <person name="Mukherjee M."/>
            <person name="Okumura C.Y."/>
            <person name="Schneider R."/>
            <person name="Smith A.J."/>
            <person name="Vanacova S."/>
            <person name="Villalvazo M."/>
            <person name="Haas B.J."/>
            <person name="Pertea M."/>
            <person name="Feldblyum T.V."/>
            <person name="Utterback T.R."/>
            <person name="Shu C.L."/>
            <person name="Osoegawa K."/>
            <person name="de Jong P.J."/>
            <person name="Hrdy I."/>
            <person name="Horvathova L."/>
            <person name="Zubacova Z."/>
            <person name="Dolezal P."/>
            <person name="Malik S.B."/>
            <person name="Logsdon J.M. Jr."/>
            <person name="Henze K."/>
            <person name="Gupta A."/>
            <person name="Wang C.C."/>
            <person name="Dunne R.L."/>
            <person name="Upcroft J.A."/>
            <person name="Upcroft P."/>
            <person name="White O."/>
            <person name="Salzberg S.L."/>
            <person name="Tang P."/>
            <person name="Chiu C.-H."/>
            <person name="Lee Y.-S."/>
            <person name="Embley T.M."/>
            <person name="Coombs G.H."/>
            <person name="Mottram J.C."/>
            <person name="Tachezy J."/>
            <person name="Fraser-Liggett C.M."/>
            <person name="Johnson P.J."/>
        </authorList>
    </citation>
    <scope>NUCLEOTIDE SEQUENCE [LARGE SCALE GENOMIC DNA]</scope>
    <source>
        <strain evidence="3">G3</strain>
    </source>
</reference>
<keyword evidence="4" id="KW-1185">Reference proteome</keyword>
<dbReference type="OMA" id="QEMEEHT"/>
<dbReference type="VEuPathDB" id="TrichDB:TVAGG3_0157800"/>
<reference evidence="3" key="1">
    <citation type="submission" date="2006-10" db="EMBL/GenBank/DDBJ databases">
        <authorList>
            <person name="Amadeo P."/>
            <person name="Zhao Q."/>
            <person name="Wortman J."/>
            <person name="Fraser-Liggett C."/>
            <person name="Carlton J."/>
        </authorList>
    </citation>
    <scope>NUCLEOTIDE SEQUENCE</scope>
    <source>
        <strain evidence="3">G3</strain>
    </source>
</reference>
<name>A2FSF0_TRIV3</name>
<feature type="coiled-coil region" evidence="1">
    <location>
        <begin position="163"/>
        <end position="190"/>
    </location>
</feature>
<feature type="region of interest" description="Disordered" evidence="2">
    <location>
        <begin position="52"/>
        <end position="72"/>
    </location>
</feature>
<protein>
    <submittedName>
        <fullName evidence="3">Uncharacterized protein</fullName>
    </submittedName>
</protein>
<dbReference type="AlphaFoldDB" id="A2FSF0"/>
<evidence type="ECO:0000313" key="3">
    <source>
        <dbReference type="EMBL" id="EAX92179.1"/>
    </source>
</evidence>
<proteinExistence type="predicted"/>
<dbReference type="SMR" id="A2FSF0"/>
<dbReference type="Proteomes" id="UP000001542">
    <property type="component" value="Unassembled WGS sequence"/>
</dbReference>
<dbReference type="EMBL" id="DS113984">
    <property type="protein sequence ID" value="EAX92179.1"/>
    <property type="molecule type" value="Genomic_DNA"/>
</dbReference>
<dbReference type="OrthoDB" id="10262255at2759"/>
<evidence type="ECO:0000256" key="1">
    <source>
        <dbReference type="SAM" id="Coils"/>
    </source>
</evidence>